<dbReference type="EMBL" id="SRMA01026637">
    <property type="protein sequence ID" value="TRY81372.1"/>
    <property type="molecule type" value="Genomic_DNA"/>
</dbReference>
<evidence type="ECO:0008006" key="4">
    <source>
        <dbReference type="Google" id="ProtNLM"/>
    </source>
</evidence>
<organism evidence="2 3">
    <name type="scientific">Danionella cerebrum</name>
    <dbReference type="NCBI Taxonomy" id="2873325"/>
    <lineage>
        <taxon>Eukaryota</taxon>
        <taxon>Metazoa</taxon>
        <taxon>Chordata</taxon>
        <taxon>Craniata</taxon>
        <taxon>Vertebrata</taxon>
        <taxon>Euteleostomi</taxon>
        <taxon>Actinopterygii</taxon>
        <taxon>Neopterygii</taxon>
        <taxon>Teleostei</taxon>
        <taxon>Ostariophysi</taxon>
        <taxon>Cypriniformes</taxon>
        <taxon>Danionidae</taxon>
        <taxon>Danioninae</taxon>
        <taxon>Danionella</taxon>
    </lineage>
</organism>
<evidence type="ECO:0000256" key="1">
    <source>
        <dbReference type="SAM" id="SignalP"/>
    </source>
</evidence>
<reference evidence="2 3" key="1">
    <citation type="journal article" date="2019" name="Sci. Data">
        <title>Hybrid genome assembly and annotation of Danionella translucida.</title>
        <authorList>
            <person name="Kadobianskyi M."/>
            <person name="Schulze L."/>
            <person name="Schuelke M."/>
            <person name="Judkewitz B."/>
        </authorList>
    </citation>
    <scope>NUCLEOTIDE SEQUENCE [LARGE SCALE GENOMIC DNA]</scope>
    <source>
        <strain evidence="2 3">Bolton</strain>
    </source>
</reference>
<name>A0A553PUK8_9TELE</name>
<dbReference type="AlphaFoldDB" id="A0A553PUK8"/>
<gene>
    <name evidence="2" type="ORF">DNTS_021191</name>
</gene>
<dbReference type="Proteomes" id="UP000316079">
    <property type="component" value="Unassembled WGS sequence"/>
</dbReference>
<feature type="signal peptide" evidence="1">
    <location>
        <begin position="1"/>
        <end position="19"/>
    </location>
</feature>
<protein>
    <recommendedName>
        <fullName evidence="4">Kisspeptin 2</fullName>
    </recommendedName>
</protein>
<feature type="chain" id="PRO_5022076326" description="Kisspeptin 2" evidence="1">
    <location>
        <begin position="20"/>
        <end position="124"/>
    </location>
</feature>
<dbReference type="STRING" id="623744.A0A553PUK8"/>
<comment type="caution">
    <text evidence="2">The sequence shown here is derived from an EMBL/GenBank/DDBJ whole genome shotgun (WGS) entry which is preliminary data.</text>
</comment>
<accession>A0A553PUK8</accession>
<sequence>MKIKALILFMSAIVCQSTAMRLPFTDMDTEPVPDSRHHHLSMERRQLDEPSGLDDGSLCFFIQEKDELTQISCNHRLTRSKFNYNPFGLRFGKRNGPRGRDLSRTKHKHLLPVMLYVNERLETS</sequence>
<evidence type="ECO:0000313" key="3">
    <source>
        <dbReference type="Proteomes" id="UP000316079"/>
    </source>
</evidence>
<keyword evidence="1" id="KW-0732">Signal</keyword>
<evidence type="ECO:0000313" key="2">
    <source>
        <dbReference type="EMBL" id="TRY81372.1"/>
    </source>
</evidence>
<dbReference type="OrthoDB" id="9929362at2759"/>
<keyword evidence="3" id="KW-1185">Reference proteome</keyword>
<proteinExistence type="predicted"/>